<dbReference type="RefSeq" id="WP_200350699.1">
    <property type="nucleotide sequence ID" value="NZ_JAENIK010000009.1"/>
</dbReference>
<comment type="caution">
    <text evidence="1">The sequence shown here is derived from an EMBL/GenBank/DDBJ whole genome shotgun (WGS) entry which is preliminary data.</text>
</comment>
<proteinExistence type="predicted"/>
<evidence type="ECO:0000313" key="2">
    <source>
        <dbReference type="Proteomes" id="UP000600139"/>
    </source>
</evidence>
<keyword evidence="2" id="KW-1185">Reference proteome</keyword>
<accession>A0A934R2R1</accession>
<reference evidence="1" key="1">
    <citation type="submission" date="2021-01" db="EMBL/GenBank/DDBJ databases">
        <title>Modified the classification status of verrucomicrobia.</title>
        <authorList>
            <person name="Feng X."/>
        </authorList>
    </citation>
    <scope>NUCLEOTIDE SEQUENCE</scope>
    <source>
        <strain evidence="1">JCM 18052</strain>
    </source>
</reference>
<dbReference type="AlphaFoldDB" id="A0A934R2R1"/>
<organism evidence="1 2">
    <name type="scientific">Luteolibacter yonseiensis</name>
    <dbReference type="NCBI Taxonomy" id="1144680"/>
    <lineage>
        <taxon>Bacteria</taxon>
        <taxon>Pseudomonadati</taxon>
        <taxon>Verrucomicrobiota</taxon>
        <taxon>Verrucomicrobiia</taxon>
        <taxon>Verrucomicrobiales</taxon>
        <taxon>Verrucomicrobiaceae</taxon>
        <taxon>Luteolibacter</taxon>
    </lineage>
</organism>
<protein>
    <submittedName>
        <fullName evidence="1">Uncharacterized protein</fullName>
    </submittedName>
</protein>
<name>A0A934R2R1_9BACT</name>
<sequence length="139" mass="15519">MVEDLSALVYETDAFPSTEKAKEILAEEGIDTTSLNSWASEKLKGIKARQRMALARERRLAFEERFKTLGRSFSGTASALRKKVLDKIRILGESDPEGAQVFCRKFEDVPDEDLADLDAELSLLEELEGESEGFDEKGS</sequence>
<gene>
    <name evidence="1" type="ORF">JIN84_08945</name>
</gene>
<dbReference type="EMBL" id="JAENIK010000009">
    <property type="protein sequence ID" value="MBK1815742.1"/>
    <property type="molecule type" value="Genomic_DNA"/>
</dbReference>
<dbReference type="Proteomes" id="UP000600139">
    <property type="component" value="Unassembled WGS sequence"/>
</dbReference>
<evidence type="ECO:0000313" key="1">
    <source>
        <dbReference type="EMBL" id="MBK1815742.1"/>
    </source>
</evidence>